<dbReference type="InterPro" id="IPR009006">
    <property type="entry name" value="Ala_racemase/Decarboxylase_C"/>
</dbReference>
<dbReference type="InterPro" id="IPR001608">
    <property type="entry name" value="Ala_racemase_N"/>
</dbReference>
<feature type="modified residue" description="N6-(pyridoxal phosphate)lysine" evidence="4">
    <location>
        <position position="59"/>
    </location>
</feature>
<dbReference type="CDD" id="cd00430">
    <property type="entry name" value="PLPDE_III_AR"/>
    <property type="match status" value="1"/>
</dbReference>
<keyword evidence="3 4" id="KW-0413">Isomerase</keyword>
<comment type="catalytic activity">
    <reaction evidence="4">
        <text>L-alanine = D-alanine</text>
        <dbReference type="Rhea" id="RHEA:20249"/>
        <dbReference type="ChEBI" id="CHEBI:57416"/>
        <dbReference type="ChEBI" id="CHEBI:57972"/>
        <dbReference type="EC" id="5.1.1.1"/>
    </reaction>
</comment>
<gene>
    <name evidence="7" type="primary">alr_2</name>
    <name evidence="7" type="ORF">GCM10025783_23010</name>
</gene>
<feature type="region of interest" description="Disordered" evidence="5">
    <location>
        <begin position="1"/>
        <end position="24"/>
    </location>
</feature>
<evidence type="ECO:0000256" key="5">
    <source>
        <dbReference type="SAM" id="MobiDB-lite"/>
    </source>
</evidence>
<dbReference type="HAMAP" id="MF_01201">
    <property type="entry name" value="Ala_racemase"/>
    <property type="match status" value="1"/>
</dbReference>
<dbReference type="NCBIfam" id="TIGR00492">
    <property type="entry name" value="alr"/>
    <property type="match status" value="1"/>
</dbReference>
<dbReference type="PANTHER" id="PTHR30511">
    <property type="entry name" value="ALANINE RACEMASE"/>
    <property type="match status" value="1"/>
</dbReference>
<dbReference type="InterPro" id="IPR011079">
    <property type="entry name" value="Ala_racemase_C"/>
</dbReference>
<keyword evidence="2 4" id="KW-0663">Pyridoxal phosphate</keyword>
<evidence type="ECO:0000313" key="8">
    <source>
        <dbReference type="Proteomes" id="UP001500121"/>
    </source>
</evidence>
<name>A0ABP8Z8Y8_9MICO</name>
<dbReference type="Pfam" id="PF00842">
    <property type="entry name" value="Ala_racemase_C"/>
    <property type="match status" value="1"/>
</dbReference>
<feature type="domain" description="Alanine racemase C-terminal" evidence="6">
    <location>
        <begin position="262"/>
        <end position="389"/>
    </location>
</feature>
<dbReference type="SUPFAM" id="SSF50621">
    <property type="entry name" value="Alanine racemase C-terminal domain-like"/>
    <property type="match status" value="1"/>
</dbReference>
<accession>A0ABP8Z8Y8</accession>
<feature type="binding site" evidence="4">
    <location>
        <position position="153"/>
    </location>
    <ligand>
        <name>substrate</name>
    </ligand>
</feature>
<dbReference type="InterPro" id="IPR029066">
    <property type="entry name" value="PLP-binding_barrel"/>
</dbReference>
<keyword evidence="8" id="KW-1185">Reference proteome</keyword>
<evidence type="ECO:0000313" key="7">
    <source>
        <dbReference type="EMBL" id="GAA4749959.1"/>
    </source>
</evidence>
<comment type="similarity">
    <text evidence="4">Belongs to the alanine racemase family.</text>
</comment>
<dbReference type="SMART" id="SM01005">
    <property type="entry name" value="Ala_racemase_C"/>
    <property type="match status" value="1"/>
</dbReference>
<comment type="cofactor">
    <cofactor evidence="1 4">
        <name>pyridoxal 5'-phosphate</name>
        <dbReference type="ChEBI" id="CHEBI:597326"/>
    </cofactor>
</comment>
<organism evidence="7 8">
    <name type="scientific">Amnibacterium soli</name>
    <dbReference type="NCBI Taxonomy" id="1282736"/>
    <lineage>
        <taxon>Bacteria</taxon>
        <taxon>Bacillati</taxon>
        <taxon>Actinomycetota</taxon>
        <taxon>Actinomycetes</taxon>
        <taxon>Micrococcales</taxon>
        <taxon>Microbacteriaceae</taxon>
        <taxon>Amnibacterium</taxon>
    </lineage>
</organism>
<dbReference type="Proteomes" id="UP001500121">
    <property type="component" value="Unassembled WGS sequence"/>
</dbReference>
<evidence type="ECO:0000256" key="1">
    <source>
        <dbReference type="ARBA" id="ARBA00001933"/>
    </source>
</evidence>
<dbReference type="EMBL" id="BAABLP010000004">
    <property type="protein sequence ID" value="GAA4749959.1"/>
    <property type="molecule type" value="Genomic_DNA"/>
</dbReference>
<protein>
    <recommendedName>
        <fullName evidence="4">Alanine racemase</fullName>
        <ecNumber evidence="4">5.1.1.1</ecNumber>
    </recommendedName>
</protein>
<dbReference type="InterPro" id="IPR020622">
    <property type="entry name" value="Ala_racemase_pyridoxalP-BS"/>
</dbReference>
<feature type="active site" description="Proton acceptor; specific for L-alanine" evidence="4">
    <location>
        <position position="283"/>
    </location>
</feature>
<dbReference type="EC" id="5.1.1.1" evidence="4"/>
<dbReference type="SUPFAM" id="SSF51419">
    <property type="entry name" value="PLP-binding barrel"/>
    <property type="match status" value="1"/>
</dbReference>
<evidence type="ECO:0000256" key="3">
    <source>
        <dbReference type="ARBA" id="ARBA00023235"/>
    </source>
</evidence>
<comment type="pathway">
    <text evidence="4">Amino-acid biosynthesis; D-alanine biosynthesis; D-alanine from L-alanine: step 1/1.</text>
</comment>
<sequence>MDVVTLATGGGQGPEPEREVPVSDAAPLRRARIDASAIADNVRALRAAAGTPEFLAVVKADGYGHGAVTAARAALAGGATWIGTADPEEALALRAAGVDAPLLAWILHTDADFGPVAAEAIDLGVSSEAQLQRVAATAPGAAVQIKLDTGLSRNGVEARSWGRVFETAAELERDGALRVRGLFSHLANTSAEEDARAEDRFADAVRLARGAGLDPALLHLSSTAAATTRDQSAFTMVRCGIGLYGVSPFGDPARVPAGLRPAMTLATEVAAVRRVPAGTGVSYDHVWRAPAATTLALVPLGYADGVPRAASNRAEVLLGGKRRPVRGRIAMDQLLVDVGDDEVRVGDEVVLFGDPATGAPSADDWGVWADTIGYEIVTRIGPRVRRVPA</sequence>
<dbReference type="Pfam" id="PF01168">
    <property type="entry name" value="Ala_racemase_N"/>
    <property type="match status" value="1"/>
</dbReference>
<evidence type="ECO:0000256" key="4">
    <source>
        <dbReference type="HAMAP-Rule" id="MF_01201"/>
    </source>
</evidence>
<dbReference type="InterPro" id="IPR000821">
    <property type="entry name" value="Ala_racemase"/>
</dbReference>
<feature type="active site" description="Proton acceptor; specific for D-alanine" evidence="4">
    <location>
        <position position="59"/>
    </location>
</feature>
<dbReference type="Gene3D" id="2.40.37.10">
    <property type="entry name" value="Lyase, Ornithine Decarboxylase, Chain A, domain 1"/>
    <property type="match status" value="1"/>
</dbReference>
<comment type="caution">
    <text evidence="7">The sequence shown here is derived from an EMBL/GenBank/DDBJ whole genome shotgun (WGS) entry which is preliminary data.</text>
</comment>
<reference evidence="8" key="1">
    <citation type="journal article" date="2019" name="Int. J. Syst. Evol. Microbiol.">
        <title>The Global Catalogue of Microorganisms (GCM) 10K type strain sequencing project: providing services to taxonomists for standard genome sequencing and annotation.</title>
        <authorList>
            <consortium name="The Broad Institute Genomics Platform"/>
            <consortium name="The Broad Institute Genome Sequencing Center for Infectious Disease"/>
            <person name="Wu L."/>
            <person name="Ma J."/>
        </authorList>
    </citation>
    <scope>NUCLEOTIDE SEQUENCE [LARGE SCALE GENOMIC DNA]</scope>
    <source>
        <strain evidence="8">JCM 19015</strain>
    </source>
</reference>
<evidence type="ECO:0000256" key="2">
    <source>
        <dbReference type="ARBA" id="ARBA00022898"/>
    </source>
</evidence>
<feature type="binding site" evidence="4">
    <location>
        <position position="331"/>
    </location>
    <ligand>
        <name>substrate</name>
    </ligand>
</feature>
<proteinExistence type="inferred from homology"/>
<comment type="function">
    <text evidence="4">Catalyzes the interconversion of L-alanine and D-alanine. May also act on other amino acids.</text>
</comment>
<dbReference type="PANTHER" id="PTHR30511:SF0">
    <property type="entry name" value="ALANINE RACEMASE, CATABOLIC-RELATED"/>
    <property type="match status" value="1"/>
</dbReference>
<dbReference type="PROSITE" id="PS00395">
    <property type="entry name" value="ALANINE_RACEMASE"/>
    <property type="match status" value="1"/>
</dbReference>
<dbReference type="Gene3D" id="3.20.20.10">
    <property type="entry name" value="Alanine racemase"/>
    <property type="match status" value="1"/>
</dbReference>
<dbReference type="RefSeq" id="WP_345481338.1">
    <property type="nucleotide sequence ID" value="NZ_BAABLP010000004.1"/>
</dbReference>
<evidence type="ECO:0000259" key="6">
    <source>
        <dbReference type="SMART" id="SM01005"/>
    </source>
</evidence>
<dbReference type="PRINTS" id="PR00992">
    <property type="entry name" value="ALARACEMASE"/>
</dbReference>